<dbReference type="InterPro" id="IPR011655">
    <property type="entry name" value="MpPF26"/>
</dbReference>
<evidence type="ECO:0000313" key="3">
    <source>
        <dbReference type="Proteomes" id="UP000271937"/>
    </source>
</evidence>
<dbReference type="Proteomes" id="UP000271937">
    <property type="component" value="Unassembled WGS sequence"/>
</dbReference>
<organism evidence="2 3">
    <name type="scientific">Flavobacterium macacae</name>
    <dbReference type="NCBI Taxonomy" id="2488993"/>
    <lineage>
        <taxon>Bacteria</taxon>
        <taxon>Pseudomonadati</taxon>
        <taxon>Bacteroidota</taxon>
        <taxon>Flavobacteriia</taxon>
        <taxon>Flavobacteriales</taxon>
        <taxon>Flavobacteriaceae</taxon>
        <taxon>Flavobacterium</taxon>
    </lineage>
</organism>
<reference evidence="2 3" key="1">
    <citation type="submission" date="2018-11" db="EMBL/GenBank/DDBJ databases">
        <title>Flavobacterium sp. nov., YIM 102600 draft genome.</title>
        <authorList>
            <person name="Li G."/>
            <person name="Jiang Y."/>
        </authorList>
    </citation>
    <scope>NUCLEOTIDE SEQUENCE [LARGE SCALE GENOMIC DNA]</scope>
    <source>
        <strain evidence="2 3">YIM 102600</strain>
    </source>
</reference>
<dbReference type="RefSeq" id="WP_125011784.1">
    <property type="nucleotide sequence ID" value="NZ_RQVR01000003.1"/>
</dbReference>
<dbReference type="AlphaFoldDB" id="A0A3P3WGE1"/>
<feature type="transmembrane region" description="Helical" evidence="1">
    <location>
        <begin position="27"/>
        <end position="56"/>
    </location>
</feature>
<accession>A0A3P3WGE1</accession>
<feature type="transmembrane region" description="Helical" evidence="1">
    <location>
        <begin position="76"/>
        <end position="109"/>
    </location>
</feature>
<dbReference type="NCBIfam" id="NF040945">
    <property type="entry name" value="CCC_membrane"/>
    <property type="match status" value="1"/>
</dbReference>
<sequence>MENYQTESYHEPVRLNRKRPLPNATTVLVLGIISIPTSFCYGIIGIILGIIALVMAKSDLKLYQENPEAYTGYENLSAGRICAIIGLSIGSLFFLFFILYITIVASVFLPVISAAAAS</sequence>
<name>A0A3P3WGE1_9FLAO</name>
<evidence type="ECO:0000256" key="1">
    <source>
        <dbReference type="SAM" id="Phobius"/>
    </source>
</evidence>
<keyword evidence="1" id="KW-0812">Transmembrane</keyword>
<dbReference type="OrthoDB" id="1099888at2"/>
<gene>
    <name evidence="2" type="ORF">EG849_03930</name>
</gene>
<protein>
    <submittedName>
        <fullName evidence="2">DUF4190 domain-containing protein</fullName>
    </submittedName>
</protein>
<evidence type="ECO:0000313" key="2">
    <source>
        <dbReference type="EMBL" id="RRJ93467.1"/>
    </source>
</evidence>
<keyword evidence="1" id="KW-0472">Membrane</keyword>
<dbReference type="Pfam" id="PF07666">
    <property type="entry name" value="MpPF26"/>
    <property type="match status" value="1"/>
</dbReference>
<comment type="caution">
    <text evidence="2">The sequence shown here is derived from an EMBL/GenBank/DDBJ whole genome shotgun (WGS) entry which is preliminary data.</text>
</comment>
<keyword evidence="1" id="KW-1133">Transmembrane helix</keyword>
<proteinExistence type="predicted"/>
<keyword evidence="3" id="KW-1185">Reference proteome</keyword>
<dbReference type="EMBL" id="RQVR01000003">
    <property type="protein sequence ID" value="RRJ93467.1"/>
    <property type="molecule type" value="Genomic_DNA"/>
</dbReference>